<keyword evidence="4" id="KW-1133">Transmembrane helix</keyword>
<evidence type="ECO:0000256" key="1">
    <source>
        <dbReference type="ARBA" id="ARBA00004141"/>
    </source>
</evidence>
<name>A0A8J6DNK6_GALPY</name>
<dbReference type="InterPro" id="IPR009311">
    <property type="entry name" value="IFI6/IFI27-like"/>
</dbReference>
<dbReference type="InterPro" id="IPR038213">
    <property type="entry name" value="IFI6/IFI27-like_sf"/>
</dbReference>
<keyword evidence="5" id="KW-0472">Membrane</keyword>
<dbReference type="PANTHER" id="PTHR16932">
    <property type="entry name" value="INTERFERON ALPHA-INDUCIBLE PROTEIN 27"/>
    <property type="match status" value="1"/>
</dbReference>
<feature type="non-terminal residue" evidence="6">
    <location>
        <position position="339"/>
    </location>
</feature>
<dbReference type="Pfam" id="PF06140">
    <property type="entry name" value="Ifi-6-16"/>
    <property type="match status" value="2"/>
</dbReference>
<dbReference type="PANTHER" id="PTHR16932:SF30">
    <property type="entry name" value="INTERFERON, ALPHA-INDUCIBLE PROTEIN 27"/>
    <property type="match status" value="1"/>
</dbReference>
<gene>
    <name evidence="6" type="ORF">J0S82_003186</name>
</gene>
<dbReference type="GO" id="GO:0097193">
    <property type="term" value="P:intrinsic apoptotic signaling pathway"/>
    <property type="evidence" value="ECO:0007669"/>
    <property type="project" value="TreeGrafter"/>
</dbReference>
<dbReference type="EMBL" id="JAGFMF010011747">
    <property type="protein sequence ID" value="KAG8514310.1"/>
    <property type="molecule type" value="Genomic_DNA"/>
</dbReference>
<dbReference type="AlphaFoldDB" id="A0A8J6DNK6"/>
<comment type="similarity">
    <text evidence="2">Belongs to the IFI6/IFI27 family.</text>
</comment>
<comment type="caution">
    <text evidence="6">The sequence shown here is derived from an EMBL/GenBank/DDBJ whole genome shotgun (WGS) entry which is preliminary data.</text>
</comment>
<protein>
    <submittedName>
        <fullName evidence="6">Interferon alpha-inducible protein 27, mitochondrial</fullName>
    </submittedName>
</protein>
<dbReference type="Proteomes" id="UP000700334">
    <property type="component" value="Unassembled WGS sequence"/>
</dbReference>
<dbReference type="Gene3D" id="6.10.110.10">
    <property type="match status" value="2"/>
</dbReference>
<dbReference type="GO" id="GO:0001836">
    <property type="term" value="P:release of cytochrome c from mitochondria"/>
    <property type="evidence" value="ECO:0007669"/>
    <property type="project" value="TreeGrafter"/>
</dbReference>
<keyword evidence="3" id="KW-0812">Transmembrane</keyword>
<comment type="subcellular location">
    <subcellularLocation>
        <location evidence="1">Membrane</location>
        <topology evidence="1">Multi-pass membrane protein</topology>
    </subcellularLocation>
</comment>
<evidence type="ECO:0000256" key="2">
    <source>
        <dbReference type="ARBA" id="ARBA00007262"/>
    </source>
</evidence>
<keyword evidence="7" id="KW-1185">Reference proteome</keyword>
<evidence type="ECO:0000313" key="6">
    <source>
        <dbReference type="EMBL" id="KAG8514310.1"/>
    </source>
</evidence>
<sequence>VTVVAAPVVLSAVGFTGAGIAASSIASSMMSAAAITNGGGVAAGGLVATLQSAGAAGLSASSKALLGAVGSAVGGWIFNSGGLQCVLVAGSMSFAQAGMLACSLASKVMSAASLASAGGAASGSVLAGLSKVGSALHAQGALAQALSTLGPLLGTLKGSSVLASSATVLRASPLAVPRLVCVCLRVWVRQWLPGPPRDTAPVSTAATVAAAPVVLSAVGFTSSGIAASSLAAKMMSVAAIANGGGVAAGSLVATLQSAGQCPGAGGGGRAALTREHAGPVETLTASLSSSPWASLWGFCGHALAGRSSGLVCAGSGSGPDTRLGGWVLSARLSQSCSRS</sequence>
<evidence type="ECO:0000256" key="4">
    <source>
        <dbReference type="ARBA" id="ARBA00022989"/>
    </source>
</evidence>
<proteinExistence type="inferred from homology"/>
<organism evidence="6 7">
    <name type="scientific">Galemys pyrenaicus</name>
    <name type="common">Iberian desman</name>
    <name type="synonym">Pyrenean desman</name>
    <dbReference type="NCBI Taxonomy" id="202257"/>
    <lineage>
        <taxon>Eukaryota</taxon>
        <taxon>Metazoa</taxon>
        <taxon>Chordata</taxon>
        <taxon>Craniata</taxon>
        <taxon>Vertebrata</taxon>
        <taxon>Euteleostomi</taxon>
        <taxon>Mammalia</taxon>
        <taxon>Eutheria</taxon>
        <taxon>Laurasiatheria</taxon>
        <taxon>Eulipotyphla</taxon>
        <taxon>Talpidae</taxon>
        <taxon>Galemys</taxon>
    </lineage>
</organism>
<accession>A0A8J6DNK6</accession>
<evidence type="ECO:0000256" key="5">
    <source>
        <dbReference type="ARBA" id="ARBA00023136"/>
    </source>
</evidence>
<dbReference type="GO" id="GO:0031966">
    <property type="term" value="C:mitochondrial membrane"/>
    <property type="evidence" value="ECO:0007669"/>
    <property type="project" value="TreeGrafter"/>
</dbReference>
<evidence type="ECO:0000256" key="3">
    <source>
        <dbReference type="ARBA" id="ARBA00022692"/>
    </source>
</evidence>
<reference evidence="6" key="1">
    <citation type="journal article" date="2021" name="Evol. Appl.">
        <title>The genome of the Pyrenean desman and the effects of bottlenecks and inbreeding on the genomic landscape of an endangered species.</title>
        <authorList>
            <person name="Escoda L."/>
            <person name="Castresana J."/>
        </authorList>
    </citation>
    <scope>NUCLEOTIDE SEQUENCE</scope>
    <source>
        <strain evidence="6">IBE-C5619</strain>
    </source>
</reference>
<dbReference type="OrthoDB" id="440424at2759"/>
<evidence type="ECO:0000313" key="7">
    <source>
        <dbReference type="Proteomes" id="UP000700334"/>
    </source>
</evidence>